<keyword evidence="11" id="KW-0175">Coiled coil</keyword>
<evidence type="ECO:0000256" key="14">
    <source>
        <dbReference type="ARBA" id="ARBA00046137"/>
    </source>
</evidence>
<keyword evidence="10" id="KW-0805">Transcription regulation</keyword>
<keyword evidence="16" id="KW-0862">Zinc</keyword>
<dbReference type="STRING" id="5627.A0A1C7MPM0"/>
<feature type="compositionally biased region" description="Polar residues" evidence="17">
    <location>
        <begin position="428"/>
        <end position="443"/>
    </location>
</feature>
<keyword evidence="12" id="KW-0804">Transcription</keyword>
<gene>
    <name evidence="19" type="primary">RAT1</name>
    <name evidence="19" type="ORF">A0H81_03638</name>
</gene>
<dbReference type="GO" id="GO:0000956">
    <property type="term" value="P:nuclear-transcribed mRNA catabolic process"/>
    <property type="evidence" value="ECO:0007669"/>
    <property type="project" value="TreeGrafter"/>
</dbReference>
<dbReference type="GO" id="GO:0005634">
    <property type="term" value="C:nucleus"/>
    <property type="evidence" value="ECO:0007669"/>
    <property type="project" value="UniProtKB-SubCell"/>
</dbReference>
<evidence type="ECO:0000256" key="1">
    <source>
        <dbReference type="ARBA" id="ARBA00004123"/>
    </source>
</evidence>
<evidence type="ECO:0000256" key="4">
    <source>
        <dbReference type="ARBA" id="ARBA00022472"/>
    </source>
</evidence>
<evidence type="ECO:0000256" key="13">
    <source>
        <dbReference type="ARBA" id="ARBA00023242"/>
    </source>
</evidence>
<dbReference type="Pfam" id="PF00098">
    <property type="entry name" value="zf-CCHC"/>
    <property type="match status" value="1"/>
</dbReference>
<keyword evidence="9" id="KW-0269">Exonuclease</keyword>
<dbReference type="Gene3D" id="1.25.40.1050">
    <property type="match status" value="1"/>
</dbReference>
<accession>A0A1C7MPM0</accession>
<proteinExistence type="inferred from homology"/>
<evidence type="ECO:0000256" key="5">
    <source>
        <dbReference type="ARBA" id="ARBA00022552"/>
    </source>
</evidence>
<feature type="region of interest" description="Disordered" evidence="17">
    <location>
        <begin position="115"/>
        <end position="136"/>
    </location>
</feature>
<dbReference type="GO" id="GO:0006397">
    <property type="term" value="P:mRNA processing"/>
    <property type="evidence" value="ECO:0007669"/>
    <property type="project" value="UniProtKB-KW"/>
</dbReference>
<dbReference type="InterPro" id="IPR004859">
    <property type="entry name" value="Xrn1_N"/>
</dbReference>
<dbReference type="OMA" id="ITHDMVV"/>
<evidence type="ECO:0000256" key="6">
    <source>
        <dbReference type="ARBA" id="ARBA00022664"/>
    </source>
</evidence>
<evidence type="ECO:0000256" key="16">
    <source>
        <dbReference type="PROSITE-ProRule" id="PRU00047"/>
    </source>
</evidence>
<evidence type="ECO:0000256" key="10">
    <source>
        <dbReference type="ARBA" id="ARBA00023015"/>
    </source>
</evidence>
<evidence type="ECO:0000256" key="2">
    <source>
        <dbReference type="ARBA" id="ARBA00006994"/>
    </source>
</evidence>
<dbReference type="Pfam" id="PF03159">
    <property type="entry name" value="XRN_N"/>
    <property type="match status" value="1"/>
</dbReference>
<keyword evidence="8" id="KW-0378">Hydrolase</keyword>
<dbReference type="EMBL" id="LUGG01000003">
    <property type="protein sequence ID" value="OBZ76894.1"/>
    <property type="molecule type" value="Genomic_DNA"/>
</dbReference>
<sequence length="1064" mass="118807">MGVPALFRWLSKKYPKIILPVVESEEVKVPDTEGNEVAVPIDISDPNPNGVEFDNLYLDMNGIVHPCTHPEGKPAPETEEEMMVEIFKYTERVFNMIRPRRLLFMAIDGVAPRAKMNQQRSRRFRSAQEAREKEDARKESIALWEAMGKTLSEEEKNKKAWDSNAITPGTPFMTLLASSLRYWVVMKMNTDPGWKSVQVIISDASVPGEGEHKIMDFIRRQRSNPGHDPNTRHVIYGLDADLIMLSLATHEPHFRVLREDVFFQEGSRTACRICGQEGHYAAQCTGQKAEIKKTPPEKKPFIFLDVAILREYLEAELNVPQVPFPFNLEQAIDDWVLLIFFVGNDFLPHLPSLEIREGAIDTLLKIWRTELPRMGGYLTNHGQVELARAQIILEGLARREDEIFQRRREAEERQDQNAKRRKIEKDMSSSVGPSPSLNLTAQPTAPPVHSSLPPRPSMNESFAAKADSIGLGGPKDAQTAKNAPTAMQALAGSNRDVVANRRAIRMANMSAAEVLKAQLAGLTPVKPASPSKSTPAVFTRTMSTTAITVQTSTVDITSATNVDVPGLGGAAQPILSSESTPVVEASIQNDRTIEEAEPDEETDLGSDDDDTSPDASTSLSFKVNPDGTVEQEDTVKLWEPGYKERYYRQKFGVEYSDAASGKLLLKGTPSWQWYYPYHFAPFAADFEDLNKMDLKFTIGQPFKPFEQLMGVFPAASRMHIPDAFQNLMTEADSPIIDFYPATFQIDMNGKRMAWQGVALLPFIEEKRLLDAMGPRYDKLTDEEKRRNRWGNNVLFVFEAHSLYPSLEALYGKRKKDELMPINVKASGGLAEAYFQTRIVYRDRHLFAHYPLKICPTSRTIAPYRRFTSSRSNYSTSITRDEAVVVVGEATVHQTGMVAGAFTVDHRPSAPIITATMVVITAAEAGTIGKVHRFHTTAPTTPISTHLHIHHISLIPLSHRVVVAAQGEDIEAMMRLHIPAVDTPAHKEGTGITEADTEEDTMEAVVMVDLLKIVILGLMEGVPTATHEDLTLPEVEDEADEVTEQGRLICSNNSWDIIRTSIVVR</sequence>
<name>A0A1C7MPM0_GRIFR</name>
<dbReference type="PANTHER" id="PTHR12341">
    <property type="entry name" value="5'-&gt;3' EXORIBONUCLEASE"/>
    <property type="match status" value="1"/>
</dbReference>
<keyword evidence="7" id="KW-0540">Nuclease</keyword>
<dbReference type="InterPro" id="IPR001878">
    <property type="entry name" value="Znf_CCHC"/>
</dbReference>
<evidence type="ECO:0000256" key="7">
    <source>
        <dbReference type="ARBA" id="ARBA00022722"/>
    </source>
</evidence>
<keyword evidence="5" id="KW-0698">rRNA processing</keyword>
<feature type="compositionally biased region" description="Basic and acidic residues" evidence="17">
    <location>
        <begin position="407"/>
        <end position="427"/>
    </location>
</feature>
<keyword evidence="16" id="KW-0863">Zinc-finger</keyword>
<keyword evidence="20" id="KW-1185">Reference proteome</keyword>
<comment type="function">
    <text evidence="14">Possesses 5'-&gt;3' exoribonuclease activity. Required for the processing of nuclear mRNA and rRNA precursors. May promote the termination of transcription by RNA polymerase II. Essential for vegetative cell growth and chromosome segregation.</text>
</comment>
<dbReference type="InterPro" id="IPR027073">
    <property type="entry name" value="5_3_exoribonuclease"/>
</dbReference>
<dbReference type="SMART" id="SM00343">
    <property type="entry name" value="ZnF_C2HC"/>
    <property type="match status" value="1"/>
</dbReference>
<dbReference type="Pfam" id="PF17846">
    <property type="entry name" value="XRN_M"/>
    <property type="match status" value="2"/>
</dbReference>
<keyword evidence="4" id="KW-0806">Transcription termination</keyword>
<keyword evidence="13" id="KW-0539">Nucleus</keyword>
<feature type="region of interest" description="Disordered" evidence="17">
    <location>
        <begin position="588"/>
        <end position="628"/>
    </location>
</feature>
<dbReference type="OrthoDB" id="372487at2759"/>
<evidence type="ECO:0000313" key="20">
    <source>
        <dbReference type="Proteomes" id="UP000092993"/>
    </source>
</evidence>
<comment type="subcellular location">
    <subcellularLocation>
        <location evidence="1">Nucleus</location>
    </subcellularLocation>
</comment>
<keyword evidence="6" id="KW-0507">mRNA processing</keyword>
<keyword evidence="16" id="KW-0479">Metal-binding</keyword>
<dbReference type="Proteomes" id="UP000092993">
    <property type="component" value="Unassembled WGS sequence"/>
</dbReference>
<dbReference type="GO" id="GO:0006364">
    <property type="term" value="P:rRNA processing"/>
    <property type="evidence" value="ECO:0007669"/>
    <property type="project" value="UniProtKB-KW"/>
</dbReference>
<protein>
    <recommendedName>
        <fullName evidence="3">5'-3' exoribonuclease 2</fullName>
    </recommendedName>
</protein>
<evidence type="ECO:0000313" key="19">
    <source>
        <dbReference type="EMBL" id="OBZ76894.1"/>
    </source>
</evidence>
<evidence type="ECO:0000256" key="17">
    <source>
        <dbReference type="SAM" id="MobiDB-lite"/>
    </source>
</evidence>
<dbReference type="PANTHER" id="PTHR12341:SF41">
    <property type="entry name" value="5'-3' EXORIBONUCLEASE 2"/>
    <property type="match status" value="1"/>
</dbReference>
<comment type="subunit">
    <text evidence="15">Interacts with RAI1; the interaction is direct, stabilizes RAT1 protein structure and may stimulate its exoribonuclease activity. The interaction also stimulates RAI1 pyrophosphohydrolase activity, probably by recruiting it to mRNA substrates.</text>
</comment>
<reference evidence="19 20" key="1">
    <citation type="submission" date="2016-03" db="EMBL/GenBank/DDBJ databases">
        <title>Whole genome sequencing of Grifola frondosa 9006-11.</title>
        <authorList>
            <person name="Min B."/>
            <person name="Park H."/>
            <person name="Kim J.-G."/>
            <person name="Cho H."/>
            <person name="Oh Y.-L."/>
            <person name="Kong W.-S."/>
            <person name="Choi I.-G."/>
        </authorList>
    </citation>
    <scope>NUCLEOTIDE SEQUENCE [LARGE SCALE GENOMIC DNA]</scope>
    <source>
        <strain evidence="19 20">9006-11</strain>
    </source>
</reference>
<dbReference type="InterPro" id="IPR041412">
    <property type="entry name" value="Xrn1_helical"/>
</dbReference>
<dbReference type="CDD" id="cd18673">
    <property type="entry name" value="PIN_XRN1-2-like"/>
    <property type="match status" value="1"/>
</dbReference>
<evidence type="ECO:0000259" key="18">
    <source>
        <dbReference type="PROSITE" id="PS50158"/>
    </source>
</evidence>
<dbReference type="PROSITE" id="PS50158">
    <property type="entry name" value="ZF_CCHC"/>
    <property type="match status" value="1"/>
</dbReference>
<feature type="compositionally biased region" description="Acidic residues" evidence="17">
    <location>
        <begin position="595"/>
        <end position="612"/>
    </location>
</feature>
<evidence type="ECO:0000256" key="11">
    <source>
        <dbReference type="ARBA" id="ARBA00023054"/>
    </source>
</evidence>
<evidence type="ECO:0000256" key="8">
    <source>
        <dbReference type="ARBA" id="ARBA00022801"/>
    </source>
</evidence>
<evidence type="ECO:0000256" key="3">
    <source>
        <dbReference type="ARBA" id="ARBA00013845"/>
    </source>
</evidence>
<feature type="compositionally biased region" description="Basic and acidic residues" evidence="17">
    <location>
        <begin position="126"/>
        <end position="136"/>
    </location>
</feature>
<dbReference type="FunFam" id="1.25.40.1050:FF:000002">
    <property type="entry name" value="5'-3' exoribonuclease"/>
    <property type="match status" value="1"/>
</dbReference>
<evidence type="ECO:0000256" key="12">
    <source>
        <dbReference type="ARBA" id="ARBA00023163"/>
    </source>
</evidence>
<dbReference type="GO" id="GO:0008270">
    <property type="term" value="F:zinc ion binding"/>
    <property type="evidence" value="ECO:0007669"/>
    <property type="project" value="UniProtKB-KW"/>
</dbReference>
<organism evidence="19 20">
    <name type="scientific">Grifola frondosa</name>
    <name type="common">Maitake</name>
    <name type="synonym">Polyporus frondosus</name>
    <dbReference type="NCBI Taxonomy" id="5627"/>
    <lineage>
        <taxon>Eukaryota</taxon>
        <taxon>Fungi</taxon>
        <taxon>Dikarya</taxon>
        <taxon>Basidiomycota</taxon>
        <taxon>Agaricomycotina</taxon>
        <taxon>Agaricomycetes</taxon>
        <taxon>Polyporales</taxon>
        <taxon>Grifolaceae</taxon>
        <taxon>Grifola</taxon>
    </lineage>
</organism>
<evidence type="ECO:0000256" key="15">
    <source>
        <dbReference type="ARBA" id="ARBA00046943"/>
    </source>
</evidence>
<feature type="domain" description="CCHC-type" evidence="18">
    <location>
        <begin position="271"/>
        <end position="284"/>
    </location>
</feature>
<dbReference type="GO" id="GO:0006353">
    <property type="term" value="P:DNA-templated transcription termination"/>
    <property type="evidence" value="ECO:0007669"/>
    <property type="project" value="UniProtKB-KW"/>
</dbReference>
<comment type="caution">
    <text evidence="19">The sequence shown here is derived from an EMBL/GenBank/DDBJ whole genome shotgun (WGS) entry which is preliminary data.</text>
</comment>
<comment type="similarity">
    <text evidence="2">Belongs to the 5'-3' exonuclease family. XRN2/RAT1 subfamily.</text>
</comment>
<evidence type="ECO:0000256" key="9">
    <source>
        <dbReference type="ARBA" id="ARBA00022839"/>
    </source>
</evidence>
<dbReference type="AlphaFoldDB" id="A0A1C7MPM0"/>
<dbReference type="Gene3D" id="3.40.50.12390">
    <property type="match status" value="2"/>
</dbReference>
<dbReference type="FunFam" id="3.40.50.12390:FF:000005">
    <property type="entry name" value="5'-3' exoribonuclease 2"/>
    <property type="match status" value="1"/>
</dbReference>
<feature type="region of interest" description="Disordered" evidence="17">
    <location>
        <begin position="407"/>
        <end position="460"/>
    </location>
</feature>
<dbReference type="GO" id="GO:0004534">
    <property type="term" value="F:5'-3' RNA exonuclease activity"/>
    <property type="evidence" value="ECO:0007669"/>
    <property type="project" value="TreeGrafter"/>
</dbReference>
<dbReference type="FunFam" id="3.40.50.12390:FF:000003">
    <property type="entry name" value="5'-3' exoribonuclease"/>
    <property type="match status" value="1"/>
</dbReference>
<dbReference type="GO" id="GO:0003723">
    <property type="term" value="F:RNA binding"/>
    <property type="evidence" value="ECO:0007669"/>
    <property type="project" value="TreeGrafter"/>
</dbReference>